<dbReference type="PATRIC" id="fig|66851.6.peg.1298"/>
<dbReference type="PANTHER" id="PTHR13861">
    <property type="entry name" value="VACUOLAR ATP SYNTHASE SUBUNIT F"/>
    <property type="match status" value="1"/>
</dbReference>
<dbReference type="GO" id="GO:0005524">
    <property type="term" value="F:ATP binding"/>
    <property type="evidence" value="ECO:0007669"/>
    <property type="project" value="UniProtKB-UniRule"/>
</dbReference>
<name>A0A166AT13_METOA</name>
<evidence type="ECO:0000313" key="6">
    <source>
        <dbReference type="EMBL" id="KZX12441.1"/>
    </source>
</evidence>
<evidence type="ECO:0000256" key="1">
    <source>
        <dbReference type="ARBA" id="ARBA00010148"/>
    </source>
</evidence>
<dbReference type="InterPro" id="IPR022944">
    <property type="entry name" value="ATPase_V1-cplx_fsu_bac/arc"/>
</dbReference>
<proteinExistence type="inferred from homology"/>
<dbReference type="STRING" id="66851.MBORA_11950"/>
<comment type="similarity">
    <text evidence="1 5">Belongs to the V-ATPase F subunit family.</text>
</comment>
<dbReference type="GO" id="GO:0046933">
    <property type="term" value="F:proton-transporting ATP synthase activity, rotational mechanism"/>
    <property type="evidence" value="ECO:0007669"/>
    <property type="project" value="UniProtKB-UniRule"/>
</dbReference>
<dbReference type="NCBIfam" id="NF003047">
    <property type="entry name" value="PRK03957.1"/>
    <property type="match status" value="1"/>
</dbReference>
<gene>
    <name evidence="6" type="primary">ntpG</name>
    <name evidence="5" type="synonym">atpF</name>
    <name evidence="6" type="ORF">MBORA_11950</name>
</gene>
<keyword evidence="5" id="KW-0472">Membrane</keyword>
<sequence>MSSVAVIGDNDTVSGFRLGGIKQAIVVNNAEEAIVAFDKFLDDEISIIIITQQMANEIREHINKRIGSEVLPMIIEIPDKDGSSQGSSDQINDLIKRVIGVEMVK</sequence>
<dbReference type="GO" id="GO:0005886">
    <property type="term" value="C:plasma membrane"/>
    <property type="evidence" value="ECO:0007669"/>
    <property type="project" value="UniProtKB-SubCell"/>
</dbReference>
<comment type="subunit">
    <text evidence="5">Has multiple subunits with at least A(3), B(3), C, D, E, F, H, I and proteolipid K(x).</text>
</comment>
<dbReference type="Pfam" id="PF01990">
    <property type="entry name" value="ATP-synt_F"/>
    <property type="match status" value="1"/>
</dbReference>
<keyword evidence="7" id="KW-1185">Reference proteome</keyword>
<dbReference type="RefSeq" id="WP_042694184.1">
    <property type="nucleotide sequence ID" value="NZ_CABMAB010000034.1"/>
</dbReference>
<dbReference type="HAMAP" id="MF_00312">
    <property type="entry name" value="ATP_synth_F_arch"/>
    <property type="match status" value="1"/>
</dbReference>
<dbReference type="Gene3D" id="3.40.50.10580">
    <property type="entry name" value="ATPase, V1 complex, subunit F"/>
    <property type="match status" value="1"/>
</dbReference>
<dbReference type="InterPro" id="IPR008218">
    <property type="entry name" value="ATPase_V1-cplx_f_g_su"/>
</dbReference>
<comment type="function">
    <text evidence="5">Component of the A-type ATP synthase that produces ATP from ADP in the presence of a proton gradient across the membrane.</text>
</comment>
<keyword evidence="3 5" id="KW-0375">Hydrogen ion transport</keyword>
<dbReference type="EMBL" id="LWMU01000070">
    <property type="protein sequence ID" value="KZX12441.1"/>
    <property type="molecule type" value="Genomic_DNA"/>
</dbReference>
<comment type="caution">
    <text evidence="6">The sequence shown here is derived from an EMBL/GenBank/DDBJ whole genome shotgun (WGS) entry which is preliminary data.</text>
</comment>
<comment type="subcellular location">
    <subcellularLocation>
        <location evidence="5">Cell membrane</location>
        <topology evidence="5">Peripheral membrane protein</topology>
    </subcellularLocation>
</comment>
<keyword evidence="4 5" id="KW-0406">Ion transport</keyword>
<evidence type="ECO:0000256" key="4">
    <source>
        <dbReference type="ARBA" id="ARBA00023065"/>
    </source>
</evidence>
<dbReference type="GO" id="GO:0046961">
    <property type="term" value="F:proton-transporting ATPase activity, rotational mechanism"/>
    <property type="evidence" value="ECO:0007669"/>
    <property type="project" value="InterPro"/>
</dbReference>
<organism evidence="6 7">
    <name type="scientific">Methanobrevibacter oralis</name>
    <dbReference type="NCBI Taxonomy" id="66851"/>
    <lineage>
        <taxon>Archaea</taxon>
        <taxon>Methanobacteriati</taxon>
        <taxon>Methanobacteriota</taxon>
        <taxon>Methanomada group</taxon>
        <taxon>Methanobacteria</taxon>
        <taxon>Methanobacteriales</taxon>
        <taxon>Methanobacteriaceae</taxon>
        <taxon>Methanobrevibacter</taxon>
    </lineage>
</organism>
<dbReference type="Proteomes" id="UP000077428">
    <property type="component" value="Unassembled WGS sequence"/>
</dbReference>
<reference evidence="7" key="1">
    <citation type="journal article" date="2016" name="Genome Announc.">
        <title>Draft Genome Sequences of Methanobrevibacter curvatus DSM11111, Methanobrevibacter cuticularis DSM11139, Methanobrevibacter filiformis DSM11501, and Methanobrevibacter oralis DSM7256.</title>
        <authorList>
            <person name="Poehlein A."/>
            <person name="Seedorf H."/>
        </authorList>
    </citation>
    <scope>NUCLEOTIDE SEQUENCE [LARGE SCALE GENOMIC DNA]</scope>
    <source>
        <strain evidence="7">DSM 7256 / JCM 30027 / ZR</strain>
    </source>
</reference>
<keyword evidence="5" id="KW-1003">Cell membrane</keyword>
<protein>
    <recommendedName>
        <fullName evidence="5">A-type ATP synthase subunit F</fullName>
    </recommendedName>
</protein>
<dbReference type="SUPFAM" id="SSF159468">
    <property type="entry name" value="AtpF-like"/>
    <property type="match status" value="1"/>
</dbReference>
<dbReference type="InterPro" id="IPR036906">
    <property type="entry name" value="ATPase_V1_fsu_sf"/>
</dbReference>
<keyword evidence="5" id="KW-0066">ATP synthesis</keyword>
<dbReference type="AlphaFoldDB" id="A0A166AT13"/>
<evidence type="ECO:0000256" key="2">
    <source>
        <dbReference type="ARBA" id="ARBA00022448"/>
    </source>
</evidence>
<dbReference type="PANTHER" id="PTHR13861:SF2">
    <property type="entry name" value="V-TYPE PROTON ATPASE SUBUNIT F"/>
    <property type="match status" value="1"/>
</dbReference>
<dbReference type="OrthoDB" id="24971at2157"/>
<evidence type="ECO:0000256" key="3">
    <source>
        <dbReference type="ARBA" id="ARBA00022781"/>
    </source>
</evidence>
<evidence type="ECO:0000256" key="5">
    <source>
        <dbReference type="HAMAP-Rule" id="MF_00312"/>
    </source>
</evidence>
<keyword evidence="2 5" id="KW-0813">Transport</keyword>
<dbReference type="GO" id="GO:0042777">
    <property type="term" value="P:proton motive force-driven plasma membrane ATP synthesis"/>
    <property type="evidence" value="ECO:0007669"/>
    <property type="project" value="UniProtKB-UniRule"/>
</dbReference>
<accession>A0A166AT13</accession>
<evidence type="ECO:0000313" key="7">
    <source>
        <dbReference type="Proteomes" id="UP000077428"/>
    </source>
</evidence>